<protein>
    <submittedName>
        <fullName evidence="1">Uncharacterized protein</fullName>
    </submittedName>
</protein>
<reference evidence="1 2" key="1">
    <citation type="submission" date="2019-07" db="EMBL/GenBank/DDBJ databases">
        <authorList>
            <person name="Jastrzebski P J."/>
            <person name="Paukszto L."/>
            <person name="Jastrzebski P J."/>
        </authorList>
    </citation>
    <scope>NUCLEOTIDE SEQUENCE [LARGE SCALE GENOMIC DNA]</scope>
    <source>
        <strain evidence="1 2">WMS-il1</strain>
    </source>
</reference>
<gene>
    <name evidence="1" type="ORF">WMSIL1_LOCUS8382</name>
</gene>
<name>A0A564YR92_HYMDI</name>
<organism evidence="1 2">
    <name type="scientific">Hymenolepis diminuta</name>
    <name type="common">Rat tapeworm</name>
    <dbReference type="NCBI Taxonomy" id="6216"/>
    <lineage>
        <taxon>Eukaryota</taxon>
        <taxon>Metazoa</taxon>
        <taxon>Spiralia</taxon>
        <taxon>Lophotrochozoa</taxon>
        <taxon>Platyhelminthes</taxon>
        <taxon>Cestoda</taxon>
        <taxon>Eucestoda</taxon>
        <taxon>Cyclophyllidea</taxon>
        <taxon>Hymenolepididae</taxon>
        <taxon>Hymenolepis</taxon>
    </lineage>
</organism>
<accession>A0A564YR92</accession>
<keyword evidence="2" id="KW-1185">Reference proteome</keyword>
<proteinExistence type="predicted"/>
<sequence>VKPFPTLYNKLGRKQKGIRVKVEGVYLDKSIINLMREEWVIARTMRSLLWNR</sequence>
<dbReference type="Proteomes" id="UP000321570">
    <property type="component" value="Unassembled WGS sequence"/>
</dbReference>
<evidence type="ECO:0000313" key="2">
    <source>
        <dbReference type="Proteomes" id="UP000321570"/>
    </source>
</evidence>
<evidence type="ECO:0000313" key="1">
    <source>
        <dbReference type="EMBL" id="VUZ49218.1"/>
    </source>
</evidence>
<dbReference type="EMBL" id="CABIJS010000322">
    <property type="protein sequence ID" value="VUZ49218.1"/>
    <property type="molecule type" value="Genomic_DNA"/>
</dbReference>
<feature type="non-terminal residue" evidence="1">
    <location>
        <position position="1"/>
    </location>
</feature>
<dbReference type="AlphaFoldDB" id="A0A564YR92"/>